<dbReference type="EMBL" id="KF900488">
    <property type="protein sequence ID" value="AIE96752.1"/>
    <property type="molecule type" value="Genomic_DNA"/>
</dbReference>
<sequence>MSRPNLEYLTLHGRNMEQMVQGILVVNTETIPGMMITETLGVVSGSTVRAKNIGRDITQGLRNIMGGELVKYTELLEESRQEAIGRMVADAMSRGATAIVNVRFATSAVTAGAAELFAYGTAVKAE</sequence>
<dbReference type="InterPro" id="IPR035439">
    <property type="entry name" value="UPF0145_dom_sf"/>
</dbReference>
<dbReference type="PANTHER" id="PTHR34068">
    <property type="entry name" value="UPF0145 PROTEIN YBJQ"/>
    <property type="match status" value="1"/>
</dbReference>
<evidence type="ECO:0000313" key="3">
    <source>
        <dbReference type="EMBL" id="AIE96752.1"/>
    </source>
</evidence>
<dbReference type="SUPFAM" id="SSF117782">
    <property type="entry name" value="YbjQ-like"/>
    <property type="match status" value="1"/>
</dbReference>
<dbReference type="InterPro" id="IPR002765">
    <property type="entry name" value="UPF0145_YbjQ-like"/>
</dbReference>
<evidence type="ECO:0000256" key="2">
    <source>
        <dbReference type="HAMAP-Rule" id="MF_00338"/>
    </source>
</evidence>
<dbReference type="AlphaFoldDB" id="A0A075G4M2"/>
<proteinExistence type="inferred from homology"/>
<comment type="similarity">
    <text evidence="1 2">Belongs to the UPF0145 family.</text>
</comment>
<dbReference type="Gene3D" id="3.30.110.70">
    <property type="entry name" value="Hypothetical protein apc22750. Chain B"/>
    <property type="match status" value="1"/>
</dbReference>
<evidence type="ECO:0000256" key="1">
    <source>
        <dbReference type="ARBA" id="ARBA00010751"/>
    </source>
</evidence>
<organism evidence="3">
    <name type="scientific">uncultured marine group II/III euryarchaeote AD1000_87_G01</name>
    <dbReference type="NCBI Taxonomy" id="1457818"/>
    <lineage>
        <taxon>Archaea</taxon>
        <taxon>Methanobacteriati</taxon>
        <taxon>Methanobacteriota</taxon>
        <taxon>environmental samples</taxon>
    </lineage>
</organism>
<dbReference type="Pfam" id="PF01906">
    <property type="entry name" value="YbjQ_1"/>
    <property type="match status" value="1"/>
</dbReference>
<dbReference type="PANTHER" id="PTHR34068:SF2">
    <property type="entry name" value="UPF0145 PROTEIN SCO3412"/>
    <property type="match status" value="1"/>
</dbReference>
<protein>
    <recommendedName>
        <fullName evidence="2">UPF0145 protein</fullName>
    </recommendedName>
</protein>
<accession>A0A075G4M2</accession>
<reference evidence="3" key="1">
    <citation type="journal article" date="2014" name="Genome Biol. Evol.">
        <title>Pangenome evidence for extensive interdomain horizontal transfer affecting lineage core and shell genes in uncultured planktonic thaumarchaeota and euryarchaeota.</title>
        <authorList>
            <person name="Deschamps P."/>
            <person name="Zivanovic Y."/>
            <person name="Moreira D."/>
            <person name="Rodriguez-Valera F."/>
            <person name="Lopez-Garcia P."/>
        </authorList>
    </citation>
    <scope>NUCLEOTIDE SEQUENCE</scope>
</reference>
<dbReference type="HAMAP" id="MF_00338">
    <property type="entry name" value="UPF0145"/>
    <property type="match status" value="1"/>
</dbReference>
<name>A0A075G4M2_9EURY</name>